<feature type="domain" description="WDR36/Utp21 N-terminal" evidence="6">
    <location>
        <begin position="61"/>
        <end position="368"/>
    </location>
</feature>
<evidence type="ECO:0000313" key="7">
    <source>
        <dbReference type="EMBL" id="GAP82604.1"/>
    </source>
</evidence>
<dbReference type="PANTHER" id="PTHR22840:SF12">
    <property type="entry name" value="WD REPEAT-CONTAINING PROTEIN 36"/>
    <property type="match status" value="1"/>
</dbReference>
<dbReference type="Gene3D" id="2.130.10.10">
    <property type="entry name" value="YVTN repeat-like/Quinoprotein amine dehydrogenase"/>
    <property type="match status" value="2"/>
</dbReference>
<dbReference type="GO" id="GO:0034388">
    <property type="term" value="C:Pwp2p-containing subcomplex of 90S preribosome"/>
    <property type="evidence" value="ECO:0007669"/>
    <property type="project" value="EnsemblFungi"/>
</dbReference>
<feature type="repeat" description="WD" evidence="3">
    <location>
        <begin position="620"/>
        <end position="661"/>
    </location>
</feature>
<sequence length="1045" mass="114244">MPHSEQDGPLAKRQKLGAVAKTQPSTTQRSRIFAPYRTVGLVSPTDVPFTSIPLGKTTFQVTTSVGRSLQTYDLKRGLNLVFMTKPQTPCQITATCAWKEKVIAAWGDSGDASSSEQGIWIFQRGRKVGHLELPSDLHQPIKQILVFGSWIVACSVTRIEVWKAATLEHYTTLFTMATRKGDNEITGGICTMPTYLNKIFAGRRDGWVEIWNVSTGKLIYTLLPPSPSCGAVTCMQPSPALSLMAISYAGGPLIIRNILTDKTLIQVDASTEGAPVTSITFRTDGMGAGQDGRKDGVMATATDKSGDVTFWDLNEGGRVMGILRSAHNPPAQDGTTTRGGVNKIEFLAGQPVIVTSGQDNSLKTWIFDATPFSPVPRILHIRSGHAAPVTSLRFLPSDFDGAEAGNKWLLSGGKDRSLWGWSLRRDGQSTELSQGNIRKKAKKAGILAMSALGHGPTTTLEDLKAPEIIGIACSLNRDGGMGALPGKQPQWQKNRNPNKALDAEISRMTGWESVVTAHKDDAFVRTWFWGRKRAGRWAFQTSDGANVSTVTMSSCGTFTVVGSIQGSIDMFNLQSGLHRQRFPSKLTPAQARQVKMRQARQADAVLQLQARTSSSFLPGVGKHTKAVTGIVVDSMNHLVISCSLDGRVKFWEFSTGNLLHEINWAPMTAITGCRYHPASDLIAFSCDDGAIRVVDIETKQTIREFWGCQGKINDFTFSNDGRWMVAASQDSIIRVWDLPTSHLIDAIRLERPCTALAFSATGEYLAAASEGELGVNIWNNKSLFTHVPARQISESAVERVSGPTASGEGAQGLLEAAFEDEDAVESEDQVATLSLDQLSADMMTLSLVPRSRWQNLLHLDLIKKRNKPREPPKAPEKAPFFLPSTTGAPSSNQNAHDASPDDNQSQSRITKFDQSRMEQAFTGILRAGAANGIYDDFIEHLKSLAPATADLELRSLSLGDDDGSNELLHFIKALTSRLVARRDYELTQAWMTVFLRLHFDLIIENDALMSALTEWKHHQAEECSRLDNLVGYCGGVVSFLRSPRT</sequence>
<evidence type="ECO:0000259" key="5">
    <source>
        <dbReference type="Pfam" id="PF04192"/>
    </source>
</evidence>
<dbReference type="InterPro" id="IPR007319">
    <property type="entry name" value="WDR36/Utp21_C"/>
</dbReference>
<feature type="compositionally biased region" description="Polar residues" evidence="4">
    <location>
        <begin position="883"/>
        <end position="909"/>
    </location>
</feature>
<name>A0A1S7UHH8_ROSNE</name>
<dbReference type="EMBL" id="DF977446">
    <property type="protein sequence ID" value="GAP82604.1"/>
    <property type="molecule type" value="Genomic_DNA"/>
</dbReference>
<dbReference type="InterPro" id="IPR019775">
    <property type="entry name" value="WD40_repeat_CS"/>
</dbReference>
<accession>A0A1S7UHH8</accession>
<dbReference type="Proteomes" id="UP000054516">
    <property type="component" value="Unassembled WGS sequence"/>
</dbReference>
<protein>
    <submittedName>
        <fullName evidence="7">Putative WD domain-containing protein</fullName>
    </submittedName>
</protein>
<dbReference type="SMART" id="SM00320">
    <property type="entry name" value="WD40"/>
    <property type="match status" value="8"/>
</dbReference>
<gene>
    <name evidence="7" type="ORF">SAMD00023353_0101410</name>
</gene>
<feature type="domain" description="WDR36/Utp21 C-terminal" evidence="5">
    <location>
        <begin position="836"/>
        <end position="1041"/>
    </location>
</feature>
<dbReference type="Pfam" id="PF04192">
    <property type="entry name" value="Utp21"/>
    <property type="match status" value="1"/>
</dbReference>
<evidence type="ECO:0000256" key="4">
    <source>
        <dbReference type="SAM" id="MobiDB-lite"/>
    </source>
</evidence>
<dbReference type="GO" id="GO:0006364">
    <property type="term" value="P:rRNA processing"/>
    <property type="evidence" value="ECO:0007669"/>
    <property type="project" value="EnsemblFungi"/>
</dbReference>
<dbReference type="OrthoDB" id="10250769at2759"/>
<dbReference type="Pfam" id="PF25168">
    <property type="entry name" value="Beta-prop_WDR36-Utp21_2nd"/>
    <property type="match status" value="1"/>
</dbReference>
<keyword evidence="8" id="KW-1185">Reference proteome</keyword>
<dbReference type="SUPFAM" id="SSF50998">
    <property type="entry name" value="Quinoprotein alcohol dehydrogenase-like"/>
    <property type="match status" value="1"/>
</dbReference>
<evidence type="ECO:0000259" key="6">
    <source>
        <dbReference type="Pfam" id="PF25171"/>
    </source>
</evidence>
<dbReference type="GO" id="GO:0032040">
    <property type="term" value="C:small-subunit processome"/>
    <property type="evidence" value="ECO:0007669"/>
    <property type="project" value="EnsemblFungi"/>
</dbReference>
<dbReference type="PANTHER" id="PTHR22840">
    <property type="entry name" value="WD REPEAT-CONTAINING PROTEIN 36"/>
    <property type="match status" value="1"/>
</dbReference>
<dbReference type="STRING" id="77044.A0A1S7UHH8"/>
<dbReference type="PROSITE" id="PS50082">
    <property type="entry name" value="WD_REPEATS_2"/>
    <property type="match status" value="2"/>
</dbReference>
<evidence type="ECO:0000313" key="8">
    <source>
        <dbReference type="Proteomes" id="UP000054516"/>
    </source>
</evidence>
<keyword evidence="2" id="KW-0677">Repeat</keyword>
<dbReference type="Pfam" id="PF25171">
    <property type="entry name" value="Beta-prop_WDR36-Utp21_1st"/>
    <property type="match status" value="1"/>
</dbReference>
<evidence type="ECO:0000256" key="2">
    <source>
        <dbReference type="ARBA" id="ARBA00022737"/>
    </source>
</evidence>
<feature type="region of interest" description="Disordered" evidence="4">
    <location>
        <begin position="1"/>
        <end position="26"/>
    </location>
</feature>
<dbReference type="PROSITE" id="PS00678">
    <property type="entry name" value="WD_REPEATS_1"/>
    <property type="match status" value="2"/>
</dbReference>
<dbReference type="AlphaFoldDB" id="A0A1S7UHH8"/>
<dbReference type="InterPro" id="IPR059157">
    <property type="entry name" value="WDR36-Utp21_N"/>
</dbReference>
<dbReference type="InterPro" id="IPR001680">
    <property type="entry name" value="WD40_rpt"/>
</dbReference>
<feature type="repeat" description="WD" evidence="3">
    <location>
        <begin position="705"/>
        <end position="746"/>
    </location>
</feature>
<organism evidence="7">
    <name type="scientific">Rosellinia necatrix</name>
    <name type="common">White root-rot fungus</name>
    <dbReference type="NCBI Taxonomy" id="77044"/>
    <lineage>
        <taxon>Eukaryota</taxon>
        <taxon>Fungi</taxon>
        <taxon>Dikarya</taxon>
        <taxon>Ascomycota</taxon>
        <taxon>Pezizomycotina</taxon>
        <taxon>Sordariomycetes</taxon>
        <taxon>Xylariomycetidae</taxon>
        <taxon>Xylariales</taxon>
        <taxon>Xylariaceae</taxon>
        <taxon>Rosellinia</taxon>
    </lineage>
</organism>
<proteinExistence type="predicted"/>
<feature type="region of interest" description="Disordered" evidence="4">
    <location>
        <begin position="864"/>
        <end position="909"/>
    </location>
</feature>
<reference evidence="7" key="1">
    <citation type="submission" date="2016-03" db="EMBL/GenBank/DDBJ databases">
        <title>Draft genome sequence of Rosellinia necatrix.</title>
        <authorList>
            <person name="Kanematsu S."/>
        </authorList>
    </citation>
    <scope>NUCLEOTIDE SEQUENCE [LARGE SCALE GENOMIC DNA]</scope>
    <source>
        <strain evidence="7">W97</strain>
    </source>
</reference>
<evidence type="ECO:0000256" key="3">
    <source>
        <dbReference type="PROSITE-ProRule" id="PRU00221"/>
    </source>
</evidence>
<keyword evidence="1 3" id="KW-0853">WD repeat</keyword>
<dbReference type="InterPro" id="IPR015943">
    <property type="entry name" value="WD40/YVTN_repeat-like_dom_sf"/>
</dbReference>
<dbReference type="PROSITE" id="PS50294">
    <property type="entry name" value="WD_REPEATS_REGION"/>
    <property type="match status" value="2"/>
</dbReference>
<feature type="compositionally biased region" description="Basic and acidic residues" evidence="4">
    <location>
        <begin position="864"/>
        <end position="876"/>
    </location>
</feature>
<dbReference type="FunFam" id="2.130.10.10:FF:000565">
    <property type="entry name" value="Putative snoRNA binding protein"/>
    <property type="match status" value="1"/>
</dbReference>
<dbReference type="OMA" id="CIYAWRA"/>
<dbReference type="InterPro" id="IPR011047">
    <property type="entry name" value="Quinoprotein_ADH-like_sf"/>
</dbReference>
<evidence type="ECO:0000256" key="1">
    <source>
        <dbReference type="ARBA" id="ARBA00022574"/>
    </source>
</evidence>